<dbReference type="eggNOG" id="KOG1650">
    <property type="taxonomic scope" value="Eukaryota"/>
</dbReference>
<keyword evidence="4" id="KW-0406">Ion transport</keyword>
<keyword evidence="7" id="KW-1185">Reference proteome</keyword>
<dbReference type="GO" id="GO:0098662">
    <property type="term" value="P:inorganic cation transmembrane transport"/>
    <property type="evidence" value="ECO:0007669"/>
    <property type="project" value="TreeGrafter"/>
</dbReference>
<evidence type="ECO:0000256" key="1">
    <source>
        <dbReference type="ARBA" id="ARBA00022448"/>
    </source>
</evidence>
<dbReference type="AlphaFoldDB" id="A0A0E0PP52"/>
<dbReference type="EnsemblPlants" id="ORUFI05G21970.1">
    <property type="protein sequence ID" value="ORUFI05G21970.1"/>
    <property type="gene ID" value="ORUFI05G21970"/>
</dbReference>
<keyword evidence="3" id="KW-0630">Potassium</keyword>
<feature type="domain" description="Cation/H(+) antiporter C-terminal" evidence="5">
    <location>
        <begin position="44"/>
        <end position="74"/>
    </location>
</feature>
<dbReference type="Pfam" id="PF23259">
    <property type="entry name" value="CHX17_C"/>
    <property type="match status" value="1"/>
</dbReference>
<dbReference type="GO" id="GO:0012505">
    <property type="term" value="C:endomembrane system"/>
    <property type="evidence" value="ECO:0007669"/>
    <property type="project" value="TreeGrafter"/>
</dbReference>
<dbReference type="InterPro" id="IPR050794">
    <property type="entry name" value="CPA2_transporter"/>
</dbReference>
<evidence type="ECO:0000256" key="2">
    <source>
        <dbReference type="ARBA" id="ARBA00022538"/>
    </source>
</evidence>
<dbReference type="Gramene" id="ORUFI05G21970.1">
    <property type="protein sequence ID" value="ORUFI05G21970.1"/>
    <property type="gene ID" value="ORUFI05G21970"/>
</dbReference>
<dbReference type="InterPro" id="IPR057290">
    <property type="entry name" value="CHX17_C"/>
</dbReference>
<accession>A0A0E0PP52</accession>
<evidence type="ECO:0000256" key="4">
    <source>
        <dbReference type="ARBA" id="ARBA00023065"/>
    </source>
</evidence>
<protein>
    <recommendedName>
        <fullName evidence="5">Cation/H(+) antiporter C-terminal domain-containing protein</fullName>
    </recommendedName>
</protein>
<dbReference type="HOGENOM" id="CLU_2675422_0_0_1"/>
<dbReference type="STRING" id="4529.A0A0E0PP52"/>
<proteinExistence type="predicted"/>
<evidence type="ECO:0000256" key="3">
    <source>
        <dbReference type="ARBA" id="ARBA00022958"/>
    </source>
</evidence>
<dbReference type="PANTHER" id="PTHR32468">
    <property type="entry name" value="CATION/H + ANTIPORTER"/>
    <property type="match status" value="1"/>
</dbReference>
<dbReference type="PANTHER" id="PTHR32468:SF164">
    <property type="entry name" value="OS05G0485000 PROTEIN"/>
    <property type="match status" value="1"/>
</dbReference>
<reference evidence="6" key="2">
    <citation type="submission" date="2015-06" db="UniProtKB">
        <authorList>
            <consortium name="EnsemblPlants"/>
        </authorList>
    </citation>
    <scope>IDENTIFICATION</scope>
</reference>
<keyword evidence="1" id="KW-0813">Transport</keyword>
<reference evidence="7" key="1">
    <citation type="submission" date="2013-06" db="EMBL/GenBank/DDBJ databases">
        <authorList>
            <person name="Zhao Q."/>
        </authorList>
    </citation>
    <scope>NUCLEOTIDE SEQUENCE</scope>
    <source>
        <strain evidence="7">cv. W1943</strain>
    </source>
</reference>
<sequence length="75" mass="7954">MEPINASLRGFNESILASAPCSVGILVDRGLSAAAARMAAVHHVALLFFGGPDDREGLAYAWRMVENPGVCLTIR</sequence>
<dbReference type="Proteomes" id="UP000008022">
    <property type="component" value="Unassembled WGS sequence"/>
</dbReference>
<dbReference type="GO" id="GO:0006813">
    <property type="term" value="P:potassium ion transport"/>
    <property type="evidence" value="ECO:0007669"/>
    <property type="project" value="UniProtKB-KW"/>
</dbReference>
<evidence type="ECO:0000259" key="5">
    <source>
        <dbReference type="Pfam" id="PF23259"/>
    </source>
</evidence>
<evidence type="ECO:0000313" key="7">
    <source>
        <dbReference type="Proteomes" id="UP000008022"/>
    </source>
</evidence>
<evidence type="ECO:0000313" key="6">
    <source>
        <dbReference type="EnsemblPlants" id="ORUFI05G21970.1"/>
    </source>
</evidence>
<name>A0A0E0PP52_ORYRU</name>
<organism evidence="6 7">
    <name type="scientific">Oryza rufipogon</name>
    <name type="common">Brownbeard rice</name>
    <name type="synonym">Asian wild rice</name>
    <dbReference type="NCBI Taxonomy" id="4529"/>
    <lineage>
        <taxon>Eukaryota</taxon>
        <taxon>Viridiplantae</taxon>
        <taxon>Streptophyta</taxon>
        <taxon>Embryophyta</taxon>
        <taxon>Tracheophyta</taxon>
        <taxon>Spermatophyta</taxon>
        <taxon>Magnoliopsida</taxon>
        <taxon>Liliopsida</taxon>
        <taxon>Poales</taxon>
        <taxon>Poaceae</taxon>
        <taxon>BOP clade</taxon>
        <taxon>Oryzoideae</taxon>
        <taxon>Oryzeae</taxon>
        <taxon>Oryzinae</taxon>
        <taxon>Oryza</taxon>
    </lineage>
</organism>
<dbReference type="GO" id="GO:0006885">
    <property type="term" value="P:regulation of pH"/>
    <property type="evidence" value="ECO:0007669"/>
    <property type="project" value="TreeGrafter"/>
</dbReference>
<keyword evidence="2" id="KW-0633">Potassium transport</keyword>